<dbReference type="Proteomes" id="UP000033647">
    <property type="component" value="Unassembled WGS sequence"/>
</dbReference>
<dbReference type="AlphaFoldDB" id="A0A0F4G550"/>
<feature type="region of interest" description="Disordered" evidence="1">
    <location>
        <begin position="600"/>
        <end position="628"/>
    </location>
</feature>
<comment type="caution">
    <text evidence="2">The sequence shown here is derived from an EMBL/GenBank/DDBJ whole genome shotgun (WGS) entry which is preliminary data.</text>
</comment>
<organism evidence="2 3">
    <name type="scientific">Zymoseptoria brevis</name>
    <dbReference type="NCBI Taxonomy" id="1047168"/>
    <lineage>
        <taxon>Eukaryota</taxon>
        <taxon>Fungi</taxon>
        <taxon>Dikarya</taxon>
        <taxon>Ascomycota</taxon>
        <taxon>Pezizomycotina</taxon>
        <taxon>Dothideomycetes</taxon>
        <taxon>Dothideomycetidae</taxon>
        <taxon>Mycosphaerellales</taxon>
        <taxon>Mycosphaerellaceae</taxon>
        <taxon>Zymoseptoria</taxon>
    </lineage>
</organism>
<accession>A0A0F4G550</accession>
<evidence type="ECO:0000313" key="2">
    <source>
        <dbReference type="EMBL" id="KJX92453.1"/>
    </source>
</evidence>
<dbReference type="EMBL" id="LAFY01005806">
    <property type="protein sequence ID" value="KJX92453.1"/>
    <property type="molecule type" value="Genomic_DNA"/>
</dbReference>
<protein>
    <submittedName>
        <fullName evidence="2">Uncharacterized protein</fullName>
    </submittedName>
</protein>
<gene>
    <name evidence="2" type="ORF">TI39_contig5851g00009</name>
</gene>
<name>A0A0F4G550_9PEZI</name>
<keyword evidence="3" id="KW-1185">Reference proteome</keyword>
<feature type="compositionally biased region" description="Acidic residues" evidence="1">
    <location>
        <begin position="614"/>
        <end position="628"/>
    </location>
</feature>
<proteinExistence type="predicted"/>
<evidence type="ECO:0000313" key="3">
    <source>
        <dbReference type="Proteomes" id="UP000033647"/>
    </source>
</evidence>
<sequence length="628" mass="68971">MLGVSASVYQSGKTSASLLQEAKFVLICASQRQRSQTPTRTITTDTIPHTSTMANTRAGKIAAKDASWGFGFGLPPAELRRDGNGNIMKPPAPPMPRDKSAPTREELAWIEYFHRAQEAQNIARHHKYKAAFEREMKKLASAPPVFAQAPGKACNHVKSRRGCPACLKSDCERKREEAAAMVREQSAEAERLRELVEGYGHRLSNAMQRQYEKDLPVAEANIAEWEPRLAHWEKKLAAAEAALQTVQPEAAVDTSFWDRSVAQMQFALYEAQWTSSGPATFAEDELEEDTPIDFTRPAISFGVGYETETDEMMRAAKASSEPPLDDTTVIAQLDHVLNCPQGFQILSRLGLEPGQALGPRSAPANMAVGAVNNAKLELSTPRNVRRANGEGRDLAMPAETIDGLPDISSLDLGAGHPSASRTEFSMRAELDQSYSEQTANLSIDEQKEMLKTYKGGIAMLMDYYVANSTSMSGMKRRTNVAAASTDSSSTVAEQSNASEVVASSSHDNSSDLALDEIRPGRDTLTGFTNWLSGLLDAHQRACPENNEETFRKRALGAWHKERTDRLNIIGKMFETYAASRKSPGFKDAEPLFADERSISDYTGFSEPPVIPGDNENETGEEIEVEEKK</sequence>
<reference evidence="2 3" key="1">
    <citation type="submission" date="2015-03" db="EMBL/GenBank/DDBJ databases">
        <title>RNA-seq based gene annotation and comparative genomics of four Zymoseptoria species reveal species-specific pathogenicity related genes and transposable element activity.</title>
        <authorList>
            <person name="Grandaubert J."/>
            <person name="Bhattacharyya A."/>
            <person name="Stukenbrock E.H."/>
        </authorList>
    </citation>
    <scope>NUCLEOTIDE SEQUENCE [LARGE SCALE GENOMIC DNA]</scope>
    <source>
        <strain evidence="2 3">Zb18110</strain>
    </source>
</reference>
<evidence type="ECO:0000256" key="1">
    <source>
        <dbReference type="SAM" id="MobiDB-lite"/>
    </source>
</evidence>